<organism evidence="2 3">
    <name type="scientific">Brenthis ino</name>
    <name type="common">lesser marbled fritillary</name>
    <dbReference type="NCBI Taxonomy" id="405034"/>
    <lineage>
        <taxon>Eukaryota</taxon>
        <taxon>Metazoa</taxon>
        <taxon>Ecdysozoa</taxon>
        <taxon>Arthropoda</taxon>
        <taxon>Hexapoda</taxon>
        <taxon>Insecta</taxon>
        <taxon>Pterygota</taxon>
        <taxon>Neoptera</taxon>
        <taxon>Endopterygota</taxon>
        <taxon>Lepidoptera</taxon>
        <taxon>Glossata</taxon>
        <taxon>Ditrysia</taxon>
        <taxon>Papilionoidea</taxon>
        <taxon>Nymphalidae</taxon>
        <taxon>Heliconiinae</taxon>
        <taxon>Argynnini</taxon>
        <taxon>Brenthis</taxon>
    </lineage>
</organism>
<reference evidence="2" key="1">
    <citation type="submission" date="2021-12" db="EMBL/GenBank/DDBJ databases">
        <authorList>
            <person name="Martin H S."/>
        </authorList>
    </citation>
    <scope>NUCLEOTIDE SEQUENCE</scope>
</reference>
<gene>
    <name evidence="2" type="ORF">BINO364_LOCUS7214</name>
</gene>
<evidence type="ECO:0000313" key="2">
    <source>
        <dbReference type="EMBL" id="CAH0721072.1"/>
    </source>
</evidence>
<evidence type="ECO:0000256" key="1">
    <source>
        <dbReference type="SAM" id="MobiDB-lite"/>
    </source>
</evidence>
<dbReference type="Proteomes" id="UP000838878">
    <property type="component" value="Chromosome 2"/>
</dbReference>
<protein>
    <submittedName>
        <fullName evidence="2">Uncharacterized protein</fullName>
    </submittedName>
</protein>
<feature type="compositionally biased region" description="Polar residues" evidence="1">
    <location>
        <begin position="88"/>
        <end position="106"/>
    </location>
</feature>
<feature type="non-terminal residue" evidence="2">
    <location>
        <position position="106"/>
    </location>
</feature>
<dbReference type="EMBL" id="OV170222">
    <property type="protein sequence ID" value="CAH0721072.1"/>
    <property type="molecule type" value="Genomic_DNA"/>
</dbReference>
<accession>A0A8J9UJF0</accession>
<dbReference type="AlphaFoldDB" id="A0A8J9UJF0"/>
<keyword evidence="3" id="KW-1185">Reference proteome</keyword>
<dbReference type="OrthoDB" id="7508695at2759"/>
<evidence type="ECO:0000313" key="3">
    <source>
        <dbReference type="Proteomes" id="UP000838878"/>
    </source>
</evidence>
<name>A0A8J9UJF0_9NEOP</name>
<feature type="region of interest" description="Disordered" evidence="1">
    <location>
        <begin position="87"/>
        <end position="106"/>
    </location>
</feature>
<feature type="compositionally biased region" description="Basic and acidic residues" evidence="1">
    <location>
        <begin position="44"/>
        <end position="54"/>
    </location>
</feature>
<sequence length="106" mass="11933">MATAANLTETRQLRRRYYSAQVYAQTQVHSLFVSLSYSDGATIHHDQRDIRPRTEGLTCSPRHGGETPPTSQLQAAIEMFKTEKSITKLASTRNSNQRPPDNMQPS</sequence>
<proteinExistence type="predicted"/>
<feature type="region of interest" description="Disordered" evidence="1">
    <location>
        <begin position="44"/>
        <end position="71"/>
    </location>
</feature>